<dbReference type="InterPro" id="IPR002048">
    <property type="entry name" value="EF_hand_dom"/>
</dbReference>
<feature type="signal peptide" evidence="2">
    <location>
        <begin position="1"/>
        <end position="17"/>
    </location>
</feature>
<sequence>MHLFLIFLISVLPLTLAQLTELRSLTYYRWADRAFKLSDTNNDTLLDSDECTASFYRLKDNDSVEDITLHALIARYGAYRLSASVSTSLFNQYDKDGSGLVDIWDFLVMYVSYDTDKDFTVTREEFIRANDEIFTIAGAPRFLGK</sequence>
<proteinExistence type="predicted"/>
<protein>
    <recommendedName>
        <fullName evidence="3">EF-hand domain-containing protein</fullName>
    </recommendedName>
</protein>
<dbReference type="SUPFAM" id="SSF47473">
    <property type="entry name" value="EF-hand"/>
    <property type="match status" value="1"/>
</dbReference>
<evidence type="ECO:0000256" key="2">
    <source>
        <dbReference type="SAM" id="SignalP"/>
    </source>
</evidence>
<dbReference type="InterPro" id="IPR018247">
    <property type="entry name" value="EF_Hand_1_Ca_BS"/>
</dbReference>
<dbReference type="Gene3D" id="1.10.238.10">
    <property type="entry name" value="EF-hand"/>
    <property type="match status" value="1"/>
</dbReference>
<dbReference type="EMBL" id="CAXITT010000552">
    <property type="protein sequence ID" value="CAL1543492.1"/>
    <property type="molecule type" value="Genomic_DNA"/>
</dbReference>
<dbReference type="PROSITE" id="PS00018">
    <property type="entry name" value="EF_HAND_1"/>
    <property type="match status" value="1"/>
</dbReference>
<keyword evidence="1" id="KW-0106">Calcium</keyword>
<dbReference type="GO" id="GO:0005509">
    <property type="term" value="F:calcium ion binding"/>
    <property type="evidence" value="ECO:0007669"/>
    <property type="project" value="InterPro"/>
</dbReference>
<keyword evidence="5" id="KW-1185">Reference proteome</keyword>
<accession>A0AAV2IFH9</accession>
<dbReference type="AlphaFoldDB" id="A0AAV2IFH9"/>
<name>A0AAV2IFH9_LYMST</name>
<keyword evidence="2" id="KW-0732">Signal</keyword>
<comment type="caution">
    <text evidence="4">The sequence shown here is derived from an EMBL/GenBank/DDBJ whole genome shotgun (WGS) entry which is preliminary data.</text>
</comment>
<feature type="chain" id="PRO_5043348650" description="EF-hand domain-containing protein" evidence="2">
    <location>
        <begin position="18"/>
        <end position="145"/>
    </location>
</feature>
<dbReference type="Proteomes" id="UP001497497">
    <property type="component" value="Unassembled WGS sequence"/>
</dbReference>
<evidence type="ECO:0000313" key="4">
    <source>
        <dbReference type="EMBL" id="CAL1543492.1"/>
    </source>
</evidence>
<dbReference type="PROSITE" id="PS50222">
    <property type="entry name" value="EF_HAND_2"/>
    <property type="match status" value="1"/>
</dbReference>
<feature type="domain" description="EF-hand" evidence="3">
    <location>
        <begin position="81"/>
        <end position="116"/>
    </location>
</feature>
<evidence type="ECO:0000256" key="1">
    <source>
        <dbReference type="ARBA" id="ARBA00022837"/>
    </source>
</evidence>
<evidence type="ECO:0000259" key="3">
    <source>
        <dbReference type="PROSITE" id="PS50222"/>
    </source>
</evidence>
<gene>
    <name evidence="4" type="ORF">GSLYS_00017026001</name>
</gene>
<organism evidence="4 5">
    <name type="scientific">Lymnaea stagnalis</name>
    <name type="common">Great pond snail</name>
    <name type="synonym">Helix stagnalis</name>
    <dbReference type="NCBI Taxonomy" id="6523"/>
    <lineage>
        <taxon>Eukaryota</taxon>
        <taxon>Metazoa</taxon>
        <taxon>Spiralia</taxon>
        <taxon>Lophotrochozoa</taxon>
        <taxon>Mollusca</taxon>
        <taxon>Gastropoda</taxon>
        <taxon>Heterobranchia</taxon>
        <taxon>Euthyneura</taxon>
        <taxon>Panpulmonata</taxon>
        <taxon>Hygrophila</taxon>
        <taxon>Lymnaeoidea</taxon>
        <taxon>Lymnaeidae</taxon>
        <taxon>Lymnaea</taxon>
    </lineage>
</organism>
<evidence type="ECO:0000313" key="5">
    <source>
        <dbReference type="Proteomes" id="UP001497497"/>
    </source>
</evidence>
<dbReference type="InterPro" id="IPR011992">
    <property type="entry name" value="EF-hand-dom_pair"/>
</dbReference>
<reference evidence="4 5" key="1">
    <citation type="submission" date="2024-04" db="EMBL/GenBank/DDBJ databases">
        <authorList>
            <consortium name="Genoscope - CEA"/>
            <person name="William W."/>
        </authorList>
    </citation>
    <scope>NUCLEOTIDE SEQUENCE [LARGE SCALE GENOMIC DNA]</scope>
</reference>